<name>A0A176WUW6_AGRTU</name>
<sequence length="212" mass="23224">MIGVFVRVVILAAALSAFLETSGAAANVEVIKLVKTHVTIIVDNAVLQTGGTVLVVPQKVSRDAWDRLPKRPENSLLRNNPKSRVIGDEDRLLEVRVSSKVSVVEFDYPADGTYGFNLVPGDNTRPSALRTKRILVGSGYYTDQKTGMRGDWGEVSTIHIYGSDVDESFSRSVRISSNEIMNIGADRIVGEGFVVHRLSDSQIDRAVIKEPK</sequence>
<comment type="caution">
    <text evidence="2">The sequence shown here is derived from an EMBL/GenBank/DDBJ whole genome shotgun (WGS) entry which is preliminary data.</text>
</comment>
<protein>
    <submittedName>
        <fullName evidence="2">Uncharacterized protein</fullName>
    </submittedName>
</protein>
<organism evidence="2 3">
    <name type="scientific">Agrobacterium tumefaciens</name>
    <dbReference type="NCBI Taxonomy" id="358"/>
    <lineage>
        <taxon>Bacteria</taxon>
        <taxon>Pseudomonadati</taxon>
        <taxon>Pseudomonadota</taxon>
        <taxon>Alphaproteobacteria</taxon>
        <taxon>Hyphomicrobiales</taxon>
        <taxon>Rhizobiaceae</taxon>
        <taxon>Rhizobium/Agrobacterium group</taxon>
        <taxon>Agrobacterium</taxon>
        <taxon>Agrobacterium tumefaciens complex</taxon>
    </lineage>
</organism>
<reference evidence="2 3" key="1">
    <citation type="submission" date="2016-05" db="EMBL/GenBank/DDBJ databases">
        <authorList>
            <person name="Lavstsen T."/>
            <person name="Jespersen J.S."/>
        </authorList>
    </citation>
    <scope>NUCLEOTIDE SEQUENCE [LARGE SCALE GENOMIC DNA]</scope>
    <source>
        <strain evidence="2 3">KCJ1736</strain>
    </source>
</reference>
<dbReference type="Proteomes" id="UP000077098">
    <property type="component" value="Unassembled WGS sequence"/>
</dbReference>
<keyword evidence="1" id="KW-0732">Signal</keyword>
<gene>
    <name evidence="2" type="ORF">A7J57_07455</name>
</gene>
<proteinExistence type="predicted"/>
<feature type="chain" id="PRO_5008052766" evidence="1">
    <location>
        <begin position="27"/>
        <end position="212"/>
    </location>
</feature>
<dbReference type="EMBL" id="LXPS01000041">
    <property type="protein sequence ID" value="OAE36383.1"/>
    <property type="molecule type" value="Genomic_DNA"/>
</dbReference>
<evidence type="ECO:0000313" key="2">
    <source>
        <dbReference type="EMBL" id="OAE36383.1"/>
    </source>
</evidence>
<dbReference type="RefSeq" id="WP_063951792.1">
    <property type="nucleotide sequence ID" value="NZ_LXPS01000041.1"/>
</dbReference>
<feature type="signal peptide" evidence="1">
    <location>
        <begin position="1"/>
        <end position="26"/>
    </location>
</feature>
<evidence type="ECO:0000313" key="3">
    <source>
        <dbReference type="Proteomes" id="UP000077098"/>
    </source>
</evidence>
<dbReference type="AlphaFoldDB" id="A0A176WUW6"/>
<evidence type="ECO:0000256" key="1">
    <source>
        <dbReference type="SAM" id="SignalP"/>
    </source>
</evidence>
<accession>A0A176WUW6</accession>